<dbReference type="EMBL" id="JAIQBY010000026">
    <property type="protein sequence ID" value="MBZ4195546.1"/>
    <property type="molecule type" value="Genomic_DNA"/>
</dbReference>
<keyword evidence="3" id="KW-1185">Reference proteome</keyword>
<feature type="transmembrane region" description="Helical" evidence="1">
    <location>
        <begin position="107"/>
        <end position="129"/>
    </location>
</feature>
<feature type="transmembrane region" description="Helical" evidence="1">
    <location>
        <begin position="83"/>
        <end position="101"/>
    </location>
</feature>
<dbReference type="AlphaFoldDB" id="A0A953NCW9"/>
<feature type="transmembrane region" description="Helical" evidence="1">
    <location>
        <begin position="12"/>
        <end position="37"/>
    </location>
</feature>
<protein>
    <submittedName>
        <fullName evidence="2">Uncharacterized protein</fullName>
    </submittedName>
</protein>
<keyword evidence="1" id="KW-0812">Transmembrane</keyword>
<proteinExistence type="predicted"/>
<evidence type="ECO:0000313" key="2">
    <source>
        <dbReference type="EMBL" id="MBZ4195546.1"/>
    </source>
</evidence>
<name>A0A953NCW9_9MOLU</name>
<dbReference type="RefSeq" id="WP_205517629.1">
    <property type="nucleotide sequence ID" value="NZ_CP070479.1"/>
</dbReference>
<feature type="transmembrane region" description="Helical" evidence="1">
    <location>
        <begin position="49"/>
        <end position="71"/>
    </location>
</feature>
<accession>A0A953NCW9</accession>
<keyword evidence="1" id="KW-0472">Membrane</keyword>
<gene>
    <name evidence="2" type="ORF">LAD73_02360</name>
</gene>
<dbReference type="Proteomes" id="UP000772186">
    <property type="component" value="Unassembled WGS sequence"/>
</dbReference>
<evidence type="ECO:0000313" key="3">
    <source>
        <dbReference type="Proteomes" id="UP000772186"/>
    </source>
</evidence>
<sequence>MNKSKKETTILNYGPLLTILMITIFVVIPMTVIWVLSSSIFNNVLIKELKWVIILVLMISIFGILINLLFVYLKIISIRSFNFNIPVIFAFIGLIFSSLYLNEIWQVFLITLSSAIISAIVINFLIGWVEDLFIKKNKQKEELAIKEKLRKIEQSLDEK</sequence>
<comment type="caution">
    <text evidence="2">The sequence shown here is derived from an EMBL/GenBank/DDBJ whole genome shotgun (WGS) entry which is preliminary data.</text>
</comment>
<evidence type="ECO:0000256" key="1">
    <source>
        <dbReference type="SAM" id="Phobius"/>
    </source>
</evidence>
<reference evidence="2 3" key="1">
    <citation type="submission" date="2021-09" db="EMBL/GenBank/DDBJ databases">
        <title>WGS of Mycoplasma sp. Zaradi2 strains.</title>
        <authorList>
            <person name="Spergser J."/>
        </authorList>
    </citation>
    <scope>NUCLEOTIDE SEQUENCE [LARGE SCALE GENOMIC DNA]</scope>
    <source>
        <strain evidence="2 3">1331</strain>
    </source>
</reference>
<dbReference type="NCBIfam" id="NF046002">
    <property type="entry name" value="MAG3450_fam"/>
    <property type="match status" value="1"/>
</dbReference>
<organism evidence="2 3">
    <name type="scientific">Mycoplasma tauri</name>
    <dbReference type="NCBI Taxonomy" id="547987"/>
    <lineage>
        <taxon>Bacteria</taxon>
        <taxon>Bacillati</taxon>
        <taxon>Mycoplasmatota</taxon>
        <taxon>Mollicutes</taxon>
        <taxon>Mycoplasmataceae</taxon>
        <taxon>Mycoplasma</taxon>
    </lineage>
</organism>
<keyword evidence="1" id="KW-1133">Transmembrane helix</keyword>